<dbReference type="KEGG" id="pseo:OM33_06175"/>
<dbReference type="OrthoDB" id="6197363at2"/>
<evidence type="ECO:0000313" key="3">
    <source>
        <dbReference type="Proteomes" id="UP000030341"/>
    </source>
</evidence>
<dbReference type="STRING" id="1348114.OM33_06175"/>
<reference evidence="2 3" key="1">
    <citation type="submission" date="2014-11" db="EMBL/GenBank/DDBJ databases">
        <title>Complete Genome Sequence of Pseudoalteromonas sp. Strain OCN003 Isolated from Kaneohe Bay, Oahu, Hawaii.</title>
        <authorList>
            <person name="Beurmann S."/>
            <person name="Videau P."/>
            <person name="Ushijima B."/>
            <person name="Smith A.M."/>
            <person name="Aeby G.S."/>
            <person name="Callahan S.M."/>
            <person name="Belcaid M."/>
        </authorList>
    </citation>
    <scope>NUCLEOTIDE SEQUENCE [LARGE SCALE GENOMIC DNA]</scope>
    <source>
        <strain evidence="2 3">OCN003</strain>
    </source>
</reference>
<dbReference type="RefSeq" id="WP_038640068.1">
    <property type="nucleotide sequence ID" value="NZ_CP009888.1"/>
</dbReference>
<evidence type="ECO:0000256" key="1">
    <source>
        <dbReference type="SAM" id="SignalP"/>
    </source>
</evidence>
<keyword evidence="1" id="KW-0732">Signal</keyword>
<gene>
    <name evidence="2" type="ORF">OM33_06175</name>
</gene>
<dbReference type="eggNOG" id="ENOG502ZW2E">
    <property type="taxonomic scope" value="Bacteria"/>
</dbReference>
<dbReference type="InterPro" id="IPR022193">
    <property type="entry name" value="DUF3718"/>
</dbReference>
<sequence length="124" mass="12912">MKLSTFLITLSLSSAALLSSHTVNANEQLAASLCDYVAADDKSRIRKTLKDSRVKLRNIYAGISCNGNNLIRHAIVSGANGTGEYIVKQIPKSDLAAGGDVAWADANGHSGSAVIAALKSRAGI</sequence>
<dbReference type="AlphaFoldDB" id="A0A0A7EE16"/>
<evidence type="ECO:0008006" key="4">
    <source>
        <dbReference type="Google" id="ProtNLM"/>
    </source>
</evidence>
<dbReference type="Proteomes" id="UP000030341">
    <property type="component" value="Chromosome 1"/>
</dbReference>
<protein>
    <recommendedName>
        <fullName evidence="4">DUF3718 domain-containing protein</fullName>
    </recommendedName>
</protein>
<dbReference type="Pfam" id="PF12514">
    <property type="entry name" value="DUF3718"/>
    <property type="match status" value="1"/>
</dbReference>
<organism evidence="2 3">
    <name type="scientific">Pseudoalteromonas piratica</name>
    <dbReference type="NCBI Taxonomy" id="1348114"/>
    <lineage>
        <taxon>Bacteria</taxon>
        <taxon>Pseudomonadati</taxon>
        <taxon>Pseudomonadota</taxon>
        <taxon>Gammaproteobacteria</taxon>
        <taxon>Alteromonadales</taxon>
        <taxon>Pseudoalteromonadaceae</taxon>
        <taxon>Pseudoalteromonas</taxon>
    </lineage>
</organism>
<dbReference type="HOGENOM" id="CLU_150688_0_0_6"/>
<evidence type="ECO:0000313" key="2">
    <source>
        <dbReference type="EMBL" id="AIY64778.1"/>
    </source>
</evidence>
<feature type="chain" id="PRO_5002037860" description="DUF3718 domain-containing protein" evidence="1">
    <location>
        <begin position="26"/>
        <end position="124"/>
    </location>
</feature>
<dbReference type="EMBL" id="CP009888">
    <property type="protein sequence ID" value="AIY64778.1"/>
    <property type="molecule type" value="Genomic_DNA"/>
</dbReference>
<feature type="signal peptide" evidence="1">
    <location>
        <begin position="1"/>
        <end position="25"/>
    </location>
</feature>
<proteinExistence type="predicted"/>
<name>A0A0A7EE16_9GAMM</name>
<keyword evidence="3" id="KW-1185">Reference proteome</keyword>
<accession>A0A0A7EE16</accession>